<accession>A0ABN4B0Z9</accession>
<protein>
    <submittedName>
        <fullName evidence="1">Uncharacterized protein</fullName>
    </submittedName>
</protein>
<keyword evidence="2" id="KW-1185">Reference proteome</keyword>
<evidence type="ECO:0000313" key="1">
    <source>
        <dbReference type="EMBL" id="AGH16444.1"/>
    </source>
</evidence>
<reference evidence="1 2" key="1">
    <citation type="journal article" date="2013" name="Genome Announc.">
        <title>Complete Genome Sequence of a Chinese Strain of 'Candidatus Liberibacter asiaticus'.</title>
        <authorList>
            <person name="Lin H."/>
            <person name="Han C.S."/>
            <person name="Liu B."/>
            <person name="Lou B."/>
            <person name="Bai X."/>
            <person name="Deng C."/>
            <person name="Civerolo E.L."/>
            <person name="Gupta G."/>
        </authorList>
    </citation>
    <scope>NUCLEOTIDE SEQUENCE [LARGE SCALE GENOMIC DNA]</scope>
    <source>
        <strain evidence="2">gxpsy</strain>
    </source>
</reference>
<dbReference type="RefSeq" id="WP_012778423.1">
    <property type="nucleotide sequence ID" value="NC_020549.1"/>
</dbReference>
<sequence length="82" mass="9587">MDDRKYRPSKEEVRDAFPELIKALEKGLSTFDVEPLKNPVKSHGKGYESYISHVCELIELLKNKDFDGVEIERKSYNLRKNT</sequence>
<dbReference type="EMBL" id="CP004005">
    <property type="protein sequence ID" value="AGH16444.1"/>
    <property type="molecule type" value="Genomic_DNA"/>
</dbReference>
<dbReference type="Proteomes" id="UP000011820">
    <property type="component" value="Chromosome"/>
</dbReference>
<dbReference type="GeneID" id="93076448"/>
<evidence type="ECO:0000313" key="2">
    <source>
        <dbReference type="Proteomes" id="UP000011820"/>
    </source>
</evidence>
<gene>
    <name evidence="1" type="ORF">WSI_00345</name>
</gene>
<name>A0ABN4B0Z9_LIBAS</name>
<organism evidence="1 2">
    <name type="scientific">Candidatus Liberibacter asiaticus str. gxpsy</name>
    <dbReference type="NCBI Taxonomy" id="1174529"/>
    <lineage>
        <taxon>Bacteria</taxon>
        <taxon>Pseudomonadati</taxon>
        <taxon>Pseudomonadota</taxon>
        <taxon>Alphaproteobacteria</taxon>
        <taxon>Hyphomicrobiales</taxon>
        <taxon>Rhizobiaceae</taxon>
        <taxon>Liberibacter</taxon>
    </lineage>
</organism>
<proteinExistence type="predicted"/>